<accession>A0ABV2N2I5</accession>
<reference evidence="4 5" key="1">
    <citation type="submission" date="2024-06" db="EMBL/GenBank/DDBJ databases">
        <title>Genomic Encyclopedia of Type Strains, Phase IV (KMG-IV): sequencing the most valuable type-strain genomes for metagenomic binning, comparative biology and taxonomic classification.</title>
        <authorList>
            <person name="Goeker M."/>
        </authorList>
    </citation>
    <scope>NUCLEOTIDE SEQUENCE [LARGE SCALE GENOMIC DNA]</scope>
    <source>
        <strain evidence="4 5">DSM 27865</strain>
    </source>
</reference>
<dbReference type="Gene3D" id="1.10.10.60">
    <property type="entry name" value="Homeodomain-like"/>
    <property type="match status" value="1"/>
</dbReference>
<organism evidence="4 5">
    <name type="scientific">Aquamicrobium terrae</name>
    <dbReference type="NCBI Taxonomy" id="1324945"/>
    <lineage>
        <taxon>Bacteria</taxon>
        <taxon>Pseudomonadati</taxon>
        <taxon>Pseudomonadota</taxon>
        <taxon>Alphaproteobacteria</taxon>
        <taxon>Hyphomicrobiales</taxon>
        <taxon>Phyllobacteriaceae</taxon>
        <taxon>Aquamicrobium</taxon>
    </lineage>
</organism>
<keyword evidence="1 2" id="KW-0238">DNA-binding</keyword>
<name>A0ABV2N2I5_9HYPH</name>
<evidence type="ECO:0000313" key="4">
    <source>
        <dbReference type="EMBL" id="MET3792959.1"/>
    </source>
</evidence>
<evidence type="ECO:0000256" key="2">
    <source>
        <dbReference type="PROSITE-ProRule" id="PRU00335"/>
    </source>
</evidence>
<dbReference type="Pfam" id="PF00440">
    <property type="entry name" value="TetR_N"/>
    <property type="match status" value="1"/>
</dbReference>
<dbReference type="RefSeq" id="WP_354196443.1">
    <property type="nucleotide sequence ID" value="NZ_JBEPML010000011.1"/>
</dbReference>
<dbReference type="SUPFAM" id="SSF46689">
    <property type="entry name" value="Homeodomain-like"/>
    <property type="match status" value="1"/>
</dbReference>
<dbReference type="Pfam" id="PF09209">
    <property type="entry name" value="CecR_C"/>
    <property type="match status" value="1"/>
</dbReference>
<dbReference type="EMBL" id="JBEPML010000011">
    <property type="protein sequence ID" value="MET3792959.1"/>
    <property type="molecule type" value="Genomic_DNA"/>
</dbReference>
<protein>
    <submittedName>
        <fullName evidence="4">AcrR family transcriptional regulator</fullName>
    </submittedName>
</protein>
<gene>
    <name evidence="4" type="ORF">ABID37_003182</name>
</gene>
<dbReference type="Proteomes" id="UP001549076">
    <property type="component" value="Unassembled WGS sequence"/>
</dbReference>
<dbReference type="InterPro" id="IPR050109">
    <property type="entry name" value="HTH-type_TetR-like_transc_reg"/>
</dbReference>
<comment type="caution">
    <text evidence="4">The sequence shown here is derived from an EMBL/GenBank/DDBJ whole genome shotgun (WGS) entry which is preliminary data.</text>
</comment>
<evidence type="ECO:0000259" key="3">
    <source>
        <dbReference type="PROSITE" id="PS50977"/>
    </source>
</evidence>
<dbReference type="InterPro" id="IPR036271">
    <property type="entry name" value="Tet_transcr_reg_TetR-rel_C_sf"/>
</dbReference>
<dbReference type="InterPro" id="IPR001647">
    <property type="entry name" value="HTH_TetR"/>
</dbReference>
<evidence type="ECO:0000256" key="1">
    <source>
        <dbReference type="ARBA" id="ARBA00023125"/>
    </source>
</evidence>
<sequence length="230" mass="24579">MATLPPRPSSTEPPAADTTRAALVRAALTLFGSQGFEGTSTREVAALANANIGSIAYHFGNKEGLRIAVADFIAETMQTIALQAIGGLDGPAAKPAGAEAARAQLLTGLERLIAFIIARPEAGDIVRFVLREMSQPSAALDRIYNGVFEPAHRRLCLIWEEATGEPAESERTRLTVFTLLGQALYFRIGAEVVKRRMGWETFGEAEAGKVADVVRDNLLTILSSRIGSDA</sequence>
<dbReference type="SUPFAM" id="SSF48498">
    <property type="entry name" value="Tetracyclin repressor-like, C-terminal domain"/>
    <property type="match status" value="1"/>
</dbReference>
<dbReference type="Gene3D" id="1.10.357.10">
    <property type="entry name" value="Tetracycline Repressor, domain 2"/>
    <property type="match status" value="1"/>
</dbReference>
<evidence type="ECO:0000313" key="5">
    <source>
        <dbReference type="Proteomes" id="UP001549076"/>
    </source>
</evidence>
<dbReference type="PANTHER" id="PTHR30055">
    <property type="entry name" value="HTH-TYPE TRANSCRIPTIONAL REGULATOR RUTR"/>
    <property type="match status" value="1"/>
</dbReference>
<keyword evidence="5" id="KW-1185">Reference proteome</keyword>
<dbReference type="InterPro" id="IPR015292">
    <property type="entry name" value="Tscrpt_reg_YbiH_C"/>
</dbReference>
<dbReference type="PROSITE" id="PS50977">
    <property type="entry name" value="HTH_TETR_2"/>
    <property type="match status" value="1"/>
</dbReference>
<feature type="domain" description="HTH tetR-type" evidence="3">
    <location>
        <begin position="17"/>
        <end position="77"/>
    </location>
</feature>
<feature type="DNA-binding region" description="H-T-H motif" evidence="2">
    <location>
        <begin position="40"/>
        <end position="59"/>
    </location>
</feature>
<proteinExistence type="predicted"/>
<dbReference type="InterPro" id="IPR009057">
    <property type="entry name" value="Homeodomain-like_sf"/>
</dbReference>
<dbReference type="PRINTS" id="PR00455">
    <property type="entry name" value="HTHTETR"/>
</dbReference>
<dbReference type="PANTHER" id="PTHR30055:SF226">
    <property type="entry name" value="HTH-TYPE TRANSCRIPTIONAL REGULATOR PKSA"/>
    <property type="match status" value="1"/>
</dbReference>